<keyword evidence="9" id="KW-0539">Nucleus</keyword>
<keyword evidence="2" id="KW-0479">Metal-binding</keyword>
<evidence type="ECO:0000256" key="1">
    <source>
        <dbReference type="ARBA" id="ARBA00004123"/>
    </source>
</evidence>
<dbReference type="GO" id="GO:0005634">
    <property type="term" value="C:nucleus"/>
    <property type="evidence" value="ECO:0007669"/>
    <property type="project" value="UniProtKB-SubCell"/>
</dbReference>
<keyword evidence="6" id="KW-0805">Transcription regulation</keyword>
<evidence type="ECO:0000256" key="9">
    <source>
        <dbReference type="ARBA" id="ARBA00023242"/>
    </source>
</evidence>
<dbReference type="PROSITE" id="PS50097">
    <property type="entry name" value="BTB"/>
    <property type="match status" value="1"/>
</dbReference>
<accession>A0A670YGD6</accession>
<feature type="domain" description="BTB" evidence="10">
    <location>
        <begin position="28"/>
        <end position="98"/>
    </location>
</feature>
<evidence type="ECO:0000256" key="4">
    <source>
        <dbReference type="ARBA" id="ARBA00022771"/>
    </source>
</evidence>
<protein>
    <recommendedName>
        <fullName evidence="10">BTB domain-containing protein</fullName>
    </recommendedName>
</protein>
<keyword evidence="3" id="KW-0677">Repeat</keyword>
<dbReference type="Proteomes" id="UP000472273">
    <property type="component" value="Unplaced"/>
</dbReference>
<keyword evidence="5" id="KW-0862">Zinc</keyword>
<evidence type="ECO:0000256" key="2">
    <source>
        <dbReference type="ARBA" id="ARBA00022723"/>
    </source>
</evidence>
<dbReference type="PANTHER" id="PTHR46105:SF5">
    <property type="entry name" value="ZINC FINGER AND BTB DOMAIN-CONTAINING PROTEIN 44 ISOFORM X1"/>
    <property type="match status" value="1"/>
</dbReference>
<dbReference type="GO" id="GO:0000978">
    <property type="term" value="F:RNA polymerase II cis-regulatory region sequence-specific DNA binding"/>
    <property type="evidence" value="ECO:0007669"/>
    <property type="project" value="TreeGrafter"/>
</dbReference>
<dbReference type="Gene3D" id="3.30.710.10">
    <property type="entry name" value="Potassium Channel Kv1.1, Chain A"/>
    <property type="match status" value="1"/>
</dbReference>
<dbReference type="SMART" id="SM00225">
    <property type="entry name" value="BTB"/>
    <property type="match status" value="1"/>
</dbReference>
<dbReference type="InterPro" id="IPR011333">
    <property type="entry name" value="SKP1/BTB/POZ_sf"/>
</dbReference>
<dbReference type="InterPro" id="IPR050457">
    <property type="entry name" value="ZnFinger_BTB_dom_contain"/>
</dbReference>
<keyword evidence="7" id="KW-0238">DNA-binding</keyword>
<proteinExistence type="predicted"/>
<keyword evidence="12" id="KW-1185">Reference proteome</keyword>
<dbReference type="AlphaFoldDB" id="A0A670YGD6"/>
<dbReference type="GO" id="GO:0008270">
    <property type="term" value="F:zinc ion binding"/>
    <property type="evidence" value="ECO:0007669"/>
    <property type="project" value="UniProtKB-KW"/>
</dbReference>
<evidence type="ECO:0000256" key="8">
    <source>
        <dbReference type="ARBA" id="ARBA00023163"/>
    </source>
</evidence>
<evidence type="ECO:0000256" key="6">
    <source>
        <dbReference type="ARBA" id="ARBA00023015"/>
    </source>
</evidence>
<dbReference type="Pfam" id="PF00651">
    <property type="entry name" value="BTB"/>
    <property type="match status" value="1"/>
</dbReference>
<dbReference type="PANTHER" id="PTHR46105">
    <property type="entry name" value="AGAP004733-PA"/>
    <property type="match status" value="1"/>
</dbReference>
<comment type="subcellular location">
    <subcellularLocation>
        <location evidence="1">Nucleus</location>
    </subcellularLocation>
</comment>
<dbReference type="InterPro" id="IPR000210">
    <property type="entry name" value="BTB/POZ_dom"/>
</dbReference>
<dbReference type="SUPFAM" id="SSF54695">
    <property type="entry name" value="POZ domain"/>
    <property type="match status" value="1"/>
</dbReference>
<evidence type="ECO:0000313" key="12">
    <source>
        <dbReference type="Proteomes" id="UP000472273"/>
    </source>
</evidence>
<reference evidence="11" key="2">
    <citation type="submission" date="2025-09" db="UniProtKB">
        <authorList>
            <consortium name="Ensembl"/>
        </authorList>
    </citation>
    <scope>IDENTIFICATION</scope>
</reference>
<name>A0A670YGD6_PSETE</name>
<evidence type="ECO:0000256" key="5">
    <source>
        <dbReference type="ARBA" id="ARBA00022833"/>
    </source>
</evidence>
<dbReference type="GO" id="GO:0000981">
    <property type="term" value="F:DNA-binding transcription factor activity, RNA polymerase II-specific"/>
    <property type="evidence" value="ECO:0007669"/>
    <property type="project" value="TreeGrafter"/>
</dbReference>
<reference evidence="11" key="1">
    <citation type="submission" date="2025-08" db="UniProtKB">
        <authorList>
            <consortium name="Ensembl"/>
        </authorList>
    </citation>
    <scope>IDENTIFICATION</scope>
</reference>
<keyword evidence="4" id="KW-0863">Zinc-finger</keyword>
<organism evidence="11 12">
    <name type="scientific">Pseudonaja textilis</name>
    <name type="common">Eastern brown snake</name>
    <dbReference type="NCBI Taxonomy" id="8673"/>
    <lineage>
        <taxon>Eukaryota</taxon>
        <taxon>Metazoa</taxon>
        <taxon>Chordata</taxon>
        <taxon>Craniata</taxon>
        <taxon>Vertebrata</taxon>
        <taxon>Euteleostomi</taxon>
        <taxon>Lepidosauria</taxon>
        <taxon>Squamata</taxon>
        <taxon>Bifurcata</taxon>
        <taxon>Unidentata</taxon>
        <taxon>Episquamata</taxon>
        <taxon>Toxicofera</taxon>
        <taxon>Serpentes</taxon>
        <taxon>Colubroidea</taxon>
        <taxon>Elapidae</taxon>
        <taxon>Hydrophiinae</taxon>
        <taxon>Pseudonaja</taxon>
    </lineage>
</organism>
<evidence type="ECO:0000313" key="11">
    <source>
        <dbReference type="Ensembl" id="ENSPTXP00000007640.1"/>
    </source>
</evidence>
<sequence>MKMQFTEKNHNSFMVQALNKQRKNKEFCDVALSVDQTVFHAHLNVLAAMSSHIRGLISSNDMKADDELYIIIDAKFMSSALMEELLDYFYTGRIVISEKNVEELLKGAKYFSSQTLRSFSLTHSCSLASKALHDSSKTLTM</sequence>
<dbReference type="GeneTree" id="ENSGT00940000162268"/>
<dbReference type="Ensembl" id="ENSPTXT00000007908.1">
    <property type="protein sequence ID" value="ENSPTXP00000007640.1"/>
    <property type="gene ID" value="ENSPTXG00000005553.1"/>
</dbReference>
<evidence type="ECO:0000256" key="3">
    <source>
        <dbReference type="ARBA" id="ARBA00022737"/>
    </source>
</evidence>
<evidence type="ECO:0000259" key="10">
    <source>
        <dbReference type="PROSITE" id="PS50097"/>
    </source>
</evidence>
<keyword evidence="8" id="KW-0804">Transcription</keyword>
<evidence type="ECO:0000256" key="7">
    <source>
        <dbReference type="ARBA" id="ARBA00023125"/>
    </source>
</evidence>